<dbReference type="AlphaFoldDB" id="M4C2M9"/>
<dbReference type="HOGENOM" id="CLU_2390714_0_0_1"/>
<evidence type="ECO:0000313" key="3">
    <source>
        <dbReference type="Proteomes" id="UP000011713"/>
    </source>
</evidence>
<sequence>MVTVTTYHNNGLWHRIKRWWKRLSGREKPLGSAKERDMESRSGAEGTFSMSDNEEGGGTLTWKVLNGEEHIQKKWQRVLEHDIHRLRKAVTVDE</sequence>
<name>M4C2M9_HYAAE</name>
<evidence type="ECO:0000313" key="2">
    <source>
        <dbReference type="EnsemblProtists" id="HpaP813345"/>
    </source>
</evidence>
<accession>M4C2M9</accession>
<dbReference type="EMBL" id="JH598133">
    <property type="status" value="NOT_ANNOTATED_CDS"/>
    <property type="molecule type" value="Genomic_DNA"/>
</dbReference>
<reference evidence="3" key="1">
    <citation type="journal article" date="2010" name="Science">
        <title>Signatures of adaptation to obligate biotrophy in the Hyaloperonospora arabidopsidis genome.</title>
        <authorList>
            <person name="Baxter L."/>
            <person name="Tripathy S."/>
            <person name="Ishaque N."/>
            <person name="Boot N."/>
            <person name="Cabral A."/>
            <person name="Kemen E."/>
            <person name="Thines M."/>
            <person name="Ah-Fong A."/>
            <person name="Anderson R."/>
            <person name="Badejoko W."/>
            <person name="Bittner-Eddy P."/>
            <person name="Boore J.L."/>
            <person name="Chibucos M.C."/>
            <person name="Coates M."/>
            <person name="Dehal P."/>
            <person name="Delehaunty K."/>
            <person name="Dong S."/>
            <person name="Downton P."/>
            <person name="Dumas B."/>
            <person name="Fabro G."/>
            <person name="Fronick C."/>
            <person name="Fuerstenberg S.I."/>
            <person name="Fulton L."/>
            <person name="Gaulin E."/>
            <person name="Govers F."/>
            <person name="Hughes L."/>
            <person name="Humphray S."/>
            <person name="Jiang R.H."/>
            <person name="Judelson H."/>
            <person name="Kamoun S."/>
            <person name="Kyung K."/>
            <person name="Meijer H."/>
            <person name="Minx P."/>
            <person name="Morris P."/>
            <person name="Nelson J."/>
            <person name="Phuntumart V."/>
            <person name="Qutob D."/>
            <person name="Rehmany A."/>
            <person name="Rougon-Cardoso A."/>
            <person name="Ryden P."/>
            <person name="Torto-Alalibo T."/>
            <person name="Studholme D."/>
            <person name="Wang Y."/>
            <person name="Win J."/>
            <person name="Wood J."/>
            <person name="Clifton S.W."/>
            <person name="Rogers J."/>
            <person name="Van den Ackerveken G."/>
            <person name="Jones J.D."/>
            <person name="McDowell J.M."/>
            <person name="Beynon J."/>
            <person name="Tyler B.M."/>
        </authorList>
    </citation>
    <scope>NUCLEOTIDE SEQUENCE [LARGE SCALE GENOMIC DNA]</scope>
    <source>
        <strain evidence="3">Emoy2</strain>
    </source>
</reference>
<organism evidence="2 3">
    <name type="scientific">Hyaloperonospora arabidopsidis (strain Emoy2)</name>
    <name type="common">Downy mildew agent</name>
    <name type="synonym">Peronospora arabidopsidis</name>
    <dbReference type="NCBI Taxonomy" id="559515"/>
    <lineage>
        <taxon>Eukaryota</taxon>
        <taxon>Sar</taxon>
        <taxon>Stramenopiles</taxon>
        <taxon>Oomycota</taxon>
        <taxon>Peronosporomycetes</taxon>
        <taxon>Peronosporales</taxon>
        <taxon>Peronosporaceae</taxon>
        <taxon>Hyaloperonospora</taxon>
    </lineage>
</organism>
<feature type="region of interest" description="Disordered" evidence="1">
    <location>
        <begin position="27"/>
        <end position="55"/>
    </location>
</feature>
<dbReference type="Proteomes" id="UP000011713">
    <property type="component" value="Unassembled WGS sequence"/>
</dbReference>
<reference evidence="2" key="2">
    <citation type="submission" date="2015-06" db="UniProtKB">
        <authorList>
            <consortium name="EnsemblProtists"/>
        </authorList>
    </citation>
    <scope>IDENTIFICATION</scope>
    <source>
        <strain evidence="2">Emoy2</strain>
    </source>
</reference>
<feature type="compositionally biased region" description="Basic and acidic residues" evidence="1">
    <location>
        <begin position="27"/>
        <end position="42"/>
    </location>
</feature>
<keyword evidence="3" id="KW-1185">Reference proteome</keyword>
<dbReference type="eggNOG" id="ENOG502SW9A">
    <property type="taxonomic scope" value="Eukaryota"/>
</dbReference>
<protein>
    <submittedName>
        <fullName evidence="2">Uncharacterized protein</fullName>
    </submittedName>
</protein>
<proteinExistence type="predicted"/>
<evidence type="ECO:0000256" key="1">
    <source>
        <dbReference type="SAM" id="MobiDB-lite"/>
    </source>
</evidence>
<dbReference type="VEuPathDB" id="FungiDB:HpaG813347"/>
<dbReference type="InParanoid" id="M4C2M9"/>
<dbReference type="EnsemblProtists" id="HpaT813345">
    <property type="protein sequence ID" value="HpaP813345"/>
    <property type="gene ID" value="HpaG813345"/>
</dbReference>
<dbReference type="VEuPathDB" id="FungiDB:HpaG813345"/>
<dbReference type="EnsemblProtists" id="HpaT813347">
    <property type="protein sequence ID" value="HpaP813347"/>
    <property type="gene ID" value="HpaG813347"/>
</dbReference>